<evidence type="ECO:0000313" key="1">
    <source>
        <dbReference type="EMBL" id="QBF73061.1"/>
    </source>
</evidence>
<gene>
    <name evidence="1" type="primary">ccpA</name>
    <name evidence="1" type="ORF">HDCHBGLK_00416</name>
</gene>
<dbReference type="eggNOG" id="COG1609">
    <property type="taxonomic scope" value="Bacteria"/>
</dbReference>
<dbReference type="KEGG" id="csci:HDCHBGLK_00416"/>
<dbReference type="Gene3D" id="3.40.50.2300">
    <property type="match status" value="2"/>
</dbReference>
<sequence length="360" mass="40440">MSSIKEVALYAGVSISTVSNVLNGTKYVSPALTEKVLDAVQKLEYEANPLAAGLKNKKTGLIGVLTQDMCGVFYPYIIRGISAIADEKEYRIIICDVNGKKSESSVSECEKQMFHKLLLSHVDGIIFASSIDKASEKQHFKEIKNLVQKQNKRIPLVSLERDLTSFGIDSVYFDNLNNARKAVQHLIDCGCKKICHITGPRELQIVAERLAGYEECLLENSLFLNEDKMIVNGRYTYQSGYMVMKDLLEKVPDLDGVFCGNDEMAIGALKFLKERGKKVPQEIKLMGYDDVFLSTIVDPTISTIHIRKNSTGKKAAELLFNRIENPSDNPEPIGIKMESKLIIRNSTIENMPENWNFNDW</sequence>
<evidence type="ECO:0000313" key="2">
    <source>
        <dbReference type="Proteomes" id="UP000289664"/>
    </source>
</evidence>
<dbReference type="InterPro" id="IPR028082">
    <property type="entry name" value="Peripla_BP_I"/>
</dbReference>
<dbReference type="SUPFAM" id="SSF53822">
    <property type="entry name" value="Periplasmic binding protein-like I"/>
    <property type="match status" value="1"/>
</dbReference>
<dbReference type="STRING" id="411468.CLOSCI_01890"/>
<proteinExistence type="predicted"/>
<keyword evidence="2" id="KW-1185">Reference proteome</keyword>
<dbReference type="CDD" id="cd01392">
    <property type="entry name" value="HTH_LacI"/>
    <property type="match status" value="1"/>
</dbReference>
<dbReference type="Pfam" id="PF00356">
    <property type="entry name" value="LacI"/>
    <property type="match status" value="1"/>
</dbReference>
<dbReference type="InterPro" id="IPR046335">
    <property type="entry name" value="LacI/GalR-like_sensor"/>
</dbReference>
<dbReference type="RefSeq" id="WP_004604955.1">
    <property type="nucleotide sequence ID" value="NZ_CP036170.1"/>
</dbReference>
<dbReference type="PANTHER" id="PTHR30146:SF109">
    <property type="entry name" value="HTH-TYPE TRANSCRIPTIONAL REGULATOR GALS"/>
    <property type="match status" value="1"/>
</dbReference>
<dbReference type="Pfam" id="PF13377">
    <property type="entry name" value="Peripla_BP_3"/>
    <property type="match status" value="1"/>
</dbReference>
<dbReference type="SMART" id="SM00354">
    <property type="entry name" value="HTH_LACI"/>
    <property type="match status" value="1"/>
</dbReference>
<dbReference type="GeneID" id="62694647"/>
<dbReference type="GO" id="GO:0000976">
    <property type="term" value="F:transcription cis-regulatory region binding"/>
    <property type="evidence" value="ECO:0007669"/>
    <property type="project" value="TreeGrafter"/>
</dbReference>
<dbReference type="GO" id="GO:0003700">
    <property type="term" value="F:DNA-binding transcription factor activity"/>
    <property type="evidence" value="ECO:0007669"/>
    <property type="project" value="TreeGrafter"/>
</dbReference>
<dbReference type="InterPro" id="IPR000843">
    <property type="entry name" value="HTH_LacI"/>
</dbReference>
<dbReference type="HOGENOM" id="CLU_037628_6_0_9"/>
<dbReference type="PANTHER" id="PTHR30146">
    <property type="entry name" value="LACI-RELATED TRANSCRIPTIONAL REPRESSOR"/>
    <property type="match status" value="1"/>
</dbReference>
<reference evidence="1 2" key="1">
    <citation type="journal article" date="2019" name="Appl. Environ. Microbiol.">
        <title>Clostridium scindens ATCC 35704: integration of nutritional requirements, the complete genome sequence, and global transcriptional responses to bile acids.</title>
        <authorList>
            <person name="Devendran S."/>
            <person name="Shrestha R."/>
            <person name="Alves J.M.P."/>
            <person name="Wolf P.G."/>
            <person name="Ly L."/>
            <person name="Hernandez A.G."/>
            <person name="Mendez-Garcia C."/>
            <person name="Inboden A."/>
            <person name="Wiley J."/>
            <person name="Paul O."/>
            <person name="Allen A."/>
            <person name="Springer E."/>
            <person name="Wright C.L."/>
            <person name="Fields C.J."/>
            <person name="Daniel S.L."/>
            <person name="Ridlon J.M."/>
        </authorList>
    </citation>
    <scope>NUCLEOTIDE SEQUENCE [LARGE SCALE GENOMIC DNA]</scope>
    <source>
        <strain evidence="1 2">ATCC 35704</strain>
    </source>
</reference>
<dbReference type="Proteomes" id="UP000289664">
    <property type="component" value="Chromosome"/>
</dbReference>
<dbReference type="PROSITE" id="PS00356">
    <property type="entry name" value="HTH_LACI_1"/>
    <property type="match status" value="1"/>
</dbReference>
<organism evidence="1 2">
    <name type="scientific">Clostridium scindens (strain ATCC 35704 / DSM 5676 / VPI 13733 / 19)</name>
    <dbReference type="NCBI Taxonomy" id="411468"/>
    <lineage>
        <taxon>Bacteria</taxon>
        <taxon>Bacillati</taxon>
        <taxon>Bacillota</taxon>
        <taxon>Clostridia</taxon>
        <taxon>Lachnospirales</taxon>
        <taxon>Lachnospiraceae</taxon>
    </lineage>
</organism>
<name>B0NEK9_CLOS5</name>
<dbReference type="EMBL" id="CP036170">
    <property type="protein sequence ID" value="QBF73061.1"/>
    <property type="molecule type" value="Genomic_DNA"/>
</dbReference>
<dbReference type="OrthoDB" id="9784962at2"/>
<accession>B0NEK9</accession>
<dbReference type="InterPro" id="IPR010982">
    <property type="entry name" value="Lambda_DNA-bd_dom_sf"/>
</dbReference>
<protein>
    <submittedName>
        <fullName evidence="1">Catabolite control protein A</fullName>
    </submittedName>
</protein>
<dbReference type="PROSITE" id="PS50932">
    <property type="entry name" value="HTH_LACI_2"/>
    <property type="match status" value="1"/>
</dbReference>
<dbReference type="SUPFAM" id="SSF47413">
    <property type="entry name" value="lambda repressor-like DNA-binding domains"/>
    <property type="match status" value="1"/>
</dbReference>
<dbReference type="AlphaFoldDB" id="B0NEK9"/>
<dbReference type="Gene3D" id="1.10.260.40">
    <property type="entry name" value="lambda repressor-like DNA-binding domains"/>
    <property type="match status" value="1"/>
</dbReference>
<dbReference type="CDD" id="cd06267">
    <property type="entry name" value="PBP1_LacI_sugar_binding-like"/>
    <property type="match status" value="1"/>
</dbReference>